<feature type="domain" description="SH3" evidence="4">
    <location>
        <begin position="126"/>
        <end position="187"/>
    </location>
</feature>
<feature type="compositionally biased region" description="Basic and acidic residues" evidence="3">
    <location>
        <begin position="343"/>
        <end position="354"/>
    </location>
</feature>
<organism evidence="5 6">
    <name type="scientific">Ascobolus immersus RN42</name>
    <dbReference type="NCBI Taxonomy" id="1160509"/>
    <lineage>
        <taxon>Eukaryota</taxon>
        <taxon>Fungi</taxon>
        <taxon>Dikarya</taxon>
        <taxon>Ascomycota</taxon>
        <taxon>Pezizomycotina</taxon>
        <taxon>Pezizomycetes</taxon>
        <taxon>Pezizales</taxon>
        <taxon>Ascobolaceae</taxon>
        <taxon>Ascobolus</taxon>
    </lineage>
</organism>
<reference evidence="5 6" key="1">
    <citation type="journal article" date="2018" name="Nat. Ecol. Evol.">
        <title>Pezizomycetes genomes reveal the molecular basis of ectomycorrhizal truffle lifestyle.</title>
        <authorList>
            <person name="Murat C."/>
            <person name="Payen T."/>
            <person name="Noel B."/>
            <person name="Kuo A."/>
            <person name="Morin E."/>
            <person name="Chen J."/>
            <person name="Kohler A."/>
            <person name="Krizsan K."/>
            <person name="Balestrini R."/>
            <person name="Da Silva C."/>
            <person name="Montanini B."/>
            <person name="Hainaut M."/>
            <person name="Levati E."/>
            <person name="Barry K.W."/>
            <person name="Belfiori B."/>
            <person name="Cichocki N."/>
            <person name="Clum A."/>
            <person name="Dockter R.B."/>
            <person name="Fauchery L."/>
            <person name="Guy J."/>
            <person name="Iotti M."/>
            <person name="Le Tacon F."/>
            <person name="Lindquist E.A."/>
            <person name="Lipzen A."/>
            <person name="Malagnac F."/>
            <person name="Mello A."/>
            <person name="Molinier V."/>
            <person name="Miyauchi S."/>
            <person name="Poulain J."/>
            <person name="Riccioni C."/>
            <person name="Rubini A."/>
            <person name="Sitrit Y."/>
            <person name="Splivallo R."/>
            <person name="Traeger S."/>
            <person name="Wang M."/>
            <person name="Zifcakova L."/>
            <person name="Wipf D."/>
            <person name="Zambonelli A."/>
            <person name="Paolocci F."/>
            <person name="Nowrousian M."/>
            <person name="Ottonello S."/>
            <person name="Baldrian P."/>
            <person name="Spatafora J.W."/>
            <person name="Henrissat B."/>
            <person name="Nagy L.G."/>
            <person name="Aury J.M."/>
            <person name="Wincker P."/>
            <person name="Grigoriev I.V."/>
            <person name="Bonfante P."/>
            <person name="Martin F.M."/>
        </authorList>
    </citation>
    <scope>NUCLEOTIDE SEQUENCE [LARGE SCALE GENOMIC DNA]</scope>
    <source>
        <strain evidence="5 6">RN42</strain>
    </source>
</reference>
<feature type="compositionally biased region" description="Basic and acidic residues" evidence="3">
    <location>
        <begin position="582"/>
        <end position="595"/>
    </location>
</feature>
<feature type="region of interest" description="Disordered" evidence="3">
    <location>
        <begin position="391"/>
        <end position="595"/>
    </location>
</feature>
<gene>
    <name evidence="5" type="ORF">BJ508DRAFT_37691</name>
</gene>
<feature type="region of interest" description="Disordered" evidence="3">
    <location>
        <begin position="243"/>
        <end position="329"/>
    </location>
</feature>
<dbReference type="PANTHER" id="PTHR47775">
    <property type="entry name" value="BUD SITE SELECTION PROTEIN 14"/>
    <property type="match status" value="1"/>
</dbReference>
<proteinExistence type="predicted"/>
<feature type="region of interest" description="Disordered" evidence="3">
    <location>
        <begin position="341"/>
        <end position="378"/>
    </location>
</feature>
<protein>
    <recommendedName>
        <fullName evidence="4">SH3 domain-containing protein</fullName>
    </recommendedName>
</protein>
<dbReference type="OrthoDB" id="196165at2759"/>
<feature type="compositionally biased region" description="Basic and acidic residues" evidence="3">
    <location>
        <begin position="468"/>
        <end position="505"/>
    </location>
</feature>
<evidence type="ECO:0000259" key="4">
    <source>
        <dbReference type="PROSITE" id="PS50002"/>
    </source>
</evidence>
<dbReference type="GO" id="GO:0008104">
    <property type="term" value="P:intracellular protein localization"/>
    <property type="evidence" value="ECO:0007669"/>
    <property type="project" value="TreeGrafter"/>
</dbReference>
<evidence type="ECO:0000256" key="1">
    <source>
        <dbReference type="ARBA" id="ARBA00022443"/>
    </source>
</evidence>
<dbReference type="FunFam" id="2.30.30.40:FF:000035">
    <property type="entry name" value="SH3 domain containing protein"/>
    <property type="match status" value="1"/>
</dbReference>
<keyword evidence="1 2" id="KW-0728">SH3 domain</keyword>
<name>A0A3N4IG10_ASCIM</name>
<dbReference type="PANTHER" id="PTHR47775:SF1">
    <property type="entry name" value="BUD SITE SELECTION PROTEIN 14"/>
    <property type="match status" value="1"/>
</dbReference>
<feature type="compositionally biased region" description="Low complexity" evidence="3">
    <location>
        <begin position="294"/>
        <end position="321"/>
    </location>
</feature>
<dbReference type="InterPro" id="IPR001452">
    <property type="entry name" value="SH3_domain"/>
</dbReference>
<dbReference type="InterPro" id="IPR053039">
    <property type="entry name" value="Polarity_Bud-Selection_Reg"/>
</dbReference>
<feature type="compositionally biased region" description="Basic and acidic residues" evidence="3">
    <location>
        <begin position="513"/>
        <end position="575"/>
    </location>
</feature>
<feature type="region of interest" description="Disordered" evidence="3">
    <location>
        <begin position="205"/>
        <end position="224"/>
    </location>
</feature>
<feature type="compositionally biased region" description="Basic and acidic residues" evidence="3">
    <location>
        <begin position="415"/>
        <end position="430"/>
    </location>
</feature>
<evidence type="ECO:0000313" key="5">
    <source>
        <dbReference type="EMBL" id="RPA84387.1"/>
    </source>
</evidence>
<dbReference type="AlphaFoldDB" id="A0A3N4IG10"/>
<feature type="compositionally biased region" description="Low complexity" evidence="3">
    <location>
        <begin position="40"/>
        <end position="62"/>
    </location>
</feature>
<dbReference type="PROSITE" id="PS50002">
    <property type="entry name" value="SH3"/>
    <property type="match status" value="1"/>
</dbReference>
<feature type="compositionally biased region" description="Polar residues" evidence="3">
    <location>
        <begin position="398"/>
        <end position="413"/>
    </location>
</feature>
<evidence type="ECO:0000313" key="6">
    <source>
        <dbReference type="Proteomes" id="UP000275078"/>
    </source>
</evidence>
<dbReference type="Proteomes" id="UP000275078">
    <property type="component" value="Unassembled WGS sequence"/>
</dbReference>
<accession>A0A3N4IG10</accession>
<evidence type="ECO:0000256" key="2">
    <source>
        <dbReference type="PROSITE-ProRule" id="PRU00192"/>
    </source>
</evidence>
<dbReference type="EMBL" id="ML119659">
    <property type="protein sequence ID" value="RPA84387.1"/>
    <property type="molecule type" value="Genomic_DNA"/>
</dbReference>
<dbReference type="GO" id="GO:0051286">
    <property type="term" value="C:cell tip"/>
    <property type="evidence" value="ECO:0007669"/>
    <property type="project" value="TreeGrafter"/>
</dbReference>
<dbReference type="SUPFAM" id="SSF50044">
    <property type="entry name" value="SH3-domain"/>
    <property type="match status" value="1"/>
</dbReference>
<dbReference type="GO" id="GO:0015630">
    <property type="term" value="C:microtubule cytoskeleton"/>
    <property type="evidence" value="ECO:0007669"/>
    <property type="project" value="TreeGrafter"/>
</dbReference>
<feature type="compositionally biased region" description="Low complexity" evidence="3">
    <location>
        <begin position="270"/>
        <end position="280"/>
    </location>
</feature>
<keyword evidence="6" id="KW-1185">Reference proteome</keyword>
<dbReference type="SMART" id="SM00326">
    <property type="entry name" value="SH3"/>
    <property type="match status" value="1"/>
</dbReference>
<dbReference type="Gene3D" id="2.30.30.40">
    <property type="entry name" value="SH3 Domains"/>
    <property type="match status" value="1"/>
</dbReference>
<dbReference type="GO" id="GO:0030950">
    <property type="term" value="P:establishment or maintenance of actin cytoskeleton polarity"/>
    <property type="evidence" value="ECO:0007669"/>
    <property type="project" value="TreeGrafter"/>
</dbReference>
<feature type="compositionally biased region" description="Acidic residues" evidence="3">
    <location>
        <begin position="243"/>
        <end position="261"/>
    </location>
</feature>
<feature type="region of interest" description="Disordered" evidence="3">
    <location>
        <begin position="1"/>
        <end position="83"/>
    </location>
</feature>
<dbReference type="InterPro" id="IPR036028">
    <property type="entry name" value="SH3-like_dom_sf"/>
</dbReference>
<dbReference type="STRING" id="1160509.A0A3N4IG10"/>
<sequence>MTRPQMIRADTMDLQSRDAPSAQDHSALHSPPPARRDLSQHQQQQQASIKTVNNTSNNTNNNDQVRHELLTGPGGHSNGISYHHQNEYDLQNGESESEMMDTDEEDLMNAEAELSSTSPSIDNEDIDFEFVYALHTFEATVEGQANAVKGDTMVLLDDSNSYWWLVRIVKDSSIGYLPAEHIETPSERLARLNKHRNMDLASTMLGDTVDKPKTSLSGKLLRKGKKPRNVTFTSPFFSIVEYQVEDSEDEDYQSGEEEDGGAEGGDKDQQSQQQQQQTSSEPVTIYSEPDEITPLDTTTTTTAAPLARARSTSTSTPTTTSQPAMGRIMIGNDTVKTISSAEQVKKSLEAERPLENGTGKPGLQLRARGNTDSAFFGDETVKISLTPSVARYQDEEGSSTSSPVATLSGNSSLKELGRGSLDKASKRDDVLSPPPGKGKEKLKKTAVLAGLFSRRRKGRKSDDDDIDAFLHSEKDKKSSESAREAEAAAERERVEAERRKKEEVQRVQAQRALEAKEAEQRREAEVKRRELEGRQRQEAEQRRREAEERRREIEVRERREQEEKVRREAEERARVETAGGGTEKEGGGRGGEEKG</sequence>
<evidence type="ECO:0000256" key="3">
    <source>
        <dbReference type="SAM" id="MobiDB-lite"/>
    </source>
</evidence>